<comment type="caution">
    <text evidence="12">The sequence shown here is derived from an EMBL/GenBank/DDBJ whole genome shotgun (WGS) entry which is preliminary data.</text>
</comment>
<dbReference type="InterPro" id="IPR011896">
    <property type="entry name" value="OFOB"/>
</dbReference>
<evidence type="ECO:0000256" key="2">
    <source>
        <dbReference type="ARBA" id="ARBA00001964"/>
    </source>
</evidence>
<comment type="cofactor">
    <cofactor evidence="2">
        <name>thiamine diphosphate</name>
        <dbReference type="ChEBI" id="CHEBI:58937"/>
    </cofactor>
</comment>
<keyword evidence="7" id="KW-0408">Iron</keyword>
<dbReference type="AlphaFoldDB" id="A0A2M8EWY5"/>
<proteinExistence type="predicted"/>
<dbReference type="SUPFAM" id="SSF52518">
    <property type="entry name" value="Thiamin diphosphate-binding fold (THDP-binding)"/>
    <property type="match status" value="1"/>
</dbReference>
<evidence type="ECO:0000259" key="11">
    <source>
        <dbReference type="Pfam" id="PF12367"/>
    </source>
</evidence>
<dbReference type="Pfam" id="PF12367">
    <property type="entry name" value="PFO_beta_C"/>
    <property type="match status" value="1"/>
</dbReference>
<evidence type="ECO:0000256" key="1">
    <source>
        <dbReference type="ARBA" id="ARBA00001946"/>
    </source>
</evidence>
<dbReference type="NCBIfam" id="TIGR02177">
    <property type="entry name" value="PorB_KorB"/>
    <property type="match status" value="1"/>
</dbReference>
<gene>
    <name evidence="12" type="ORF">CO051_06030</name>
</gene>
<evidence type="ECO:0000256" key="9">
    <source>
        <dbReference type="ARBA" id="ARBA00023052"/>
    </source>
</evidence>
<keyword evidence="5" id="KW-0460">Magnesium</keyword>
<keyword evidence="6" id="KW-0560">Oxidoreductase</keyword>
<accession>A0A2M8EWY5</accession>
<protein>
    <submittedName>
        <fullName evidence="12">2-oxoacid ferredoxin oxidoreductase</fullName>
    </submittedName>
</protein>
<dbReference type="GO" id="GO:0045333">
    <property type="term" value="P:cellular respiration"/>
    <property type="evidence" value="ECO:0007669"/>
    <property type="project" value="UniProtKB-ARBA"/>
</dbReference>
<comment type="cofactor">
    <cofactor evidence="1">
        <name>Mg(2+)</name>
        <dbReference type="ChEBI" id="CHEBI:18420"/>
    </cofactor>
</comment>
<sequence length="287" mass="31470">MTRRIYMDNIGFDGYAPTWCPGCGDWGIRVGIKSALEQLGYDPSTIFMSFDIGCSGNMNDFINGYATHGLHGRSIPTAVGMKTANHEMNTIVVGGDGGIYGEGGNHFLHACRGNHDITVIVHDNMVYGLTTGQVAPTAKQGYKSKSTPQGIIEVPVNPLALAISQGATFVSQGFAGDARSLIEILKAAITHKGFSLVNILQPCVTFNKVNTYQYYLKHAYKLPEDYVQNDKKIAIAESMEVDEEKFPLGILYKEERPAYHEQISQLEAPLVKRAQFTDFAPFTSSFV</sequence>
<dbReference type="Pfam" id="PF02775">
    <property type="entry name" value="TPP_enzyme_C"/>
    <property type="match status" value="1"/>
</dbReference>
<dbReference type="CDD" id="cd03375">
    <property type="entry name" value="TPP_OGFOR"/>
    <property type="match status" value="1"/>
</dbReference>
<dbReference type="InterPro" id="IPR032686">
    <property type="entry name" value="PFO_beta_C"/>
</dbReference>
<evidence type="ECO:0000256" key="3">
    <source>
        <dbReference type="ARBA" id="ARBA00001966"/>
    </source>
</evidence>
<dbReference type="InterPro" id="IPR051457">
    <property type="entry name" value="2-oxoacid:Fd_oxidoreductase"/>
</dbReference>
<dbReference type="EMBL" id="PFSC01000156">
    <property type="protein sequence ID" value="PJC30381.1"/>
    <property type="molecule type" value="Genomic_DNA"/>
</dbReference>
<dbReference type="GO" id="GO:0016625">
    <property type="term" value="F:oxidoreductase activity, acting on the aldehyde or oxo group of donors, iron-sulfur protein as acceptor"/>
    <property type="evidence" value="ECO:0007669"/>
    <property type="project" value="UniProtKB-ARBA"/>
</dbReference>
<dbReference type="GO" id="GO:0046872">
    <property type="term" value="F:metal ion binding"/>
    <property type="evidence" value="ECO:0007669"/>
    <property type="project" value="UniProtKB-KW"/>
</dbReference>
<evidence type="ECO:0000256" key="7">
    <source>
        <dbReference type="ARBA" id="ARBA00023004"/>
    </source>
</evidence>
<dbReference type="GO" id="GO:0051536">
    <property type="term" value="F:iron-sulfur cluster binding"/>
    <property type="evidence" value="ECO:0007669"/>
    <property type="project" value="UniProtKB-KW"/>
</dbReference>
<evidence type="ECO:0000256" key="4">
    <source>
        <dbReference type="ARBA" id="ARBA00022723"/>
    </source>
</evidence>
<keyword evidence="4" id="KW-0479">Metal-binding</keyword>
<name>A0A2M8EWY5_9BACT</name>
<dbReference type="PANTHER" id="PTHR48084:SF4">
    <property type="entry name" value="2-OXOGLUTARATE OXIDOREDUCTASE SUBUNIT KORB"/>
    <property type="match status" value="1"/>
</dbReference>
<dbReference type="Proteomes" id="UP000231383">
    <property type="component" value="Unassembled WGS sequence"/>
</dbReference>
<feature type="domain" description="Thiamine pyrophosphate enzyme TPP-binding" evidence="10">
    <location>
        <begin position="51"/>
        <end position="199"/>
    </location>
</feature>
<feature type="domain" description="Pyruvate ferredoxin oxidoreductase beta subunit C-terminal" evidence="11">
    <location>
        <begin position="203"/>
        <end position="267"/>
    </location>
</feature>
<dbReference type="PANTHER" id="PTHR48084">
    <property type="entry name" value="2-OXOGLUTARATE OXIDOREDUCTASE SUBUNIT KORB-RELATED"/>
    <property type="match status" value="1"/>
</dbReference>
<comment type="cofactor">
    <cofactor evidence="3">
        <name>[4Fe-4S] cluster</name>
        <dbReference type="ChEBI" id="CHEBI:49883"/>
    </cofactor>
</comment>
<evidence type="ECO:0000313" key="13">
    <source>
        <dbReference type="Proteomes" id="UP000231383"/>
    </source>
</evidence>
<evidence type="ECO:0000256" key="6">
    <source>
        <dbReference type="ARBA" id="ARBA00023002"/>
    </source>
</evidence>
<evidence type="ECO:0000256" key="5">
    <source>
        <dbReference type="ARBA" id="ARBA00022842"/>
    </source>
</evidence>
<keyword evidence="8" id="KW-0411">Iron-sulfur</keyword>
<dbReference type="Gene3D" id="3.40.50.970">
    <property type="match status" value="1"/>
</dbReference>
<evidence type="ECO:0000256" key="8">
    <source>
        <dbReference type="ARBA" id="ARBA00023014"/>
    </source>
</evidence>
<reference evidence="13" key="1">
    <citation type="submission" date="2017-09" db="EMBL/GenBank/DDBJ databases">
        <title>Depth-based differentiation of microbial function through sediment-hosted aquifers and enrichment of novel symbionts in the deep terrestrial subsurface.</title>
        <authorList>
            <person name="Probst A.J."/>
            <person name="Ladd B."/>
            <person name="Jarett J.K."/>
            <person name="Geller-Mcgrath D.E."/>
            <person name="Sieber C.M.K."/>
            <person name="Emerson J.B."/>
            <person name="Anantharaman K."/>
            <person name="Thomas B.C."/>
            <person name="Malmstrom R."/>
            <person name="Stieglmeier M."/>
            <person name="Klingl A."/>
            <person name="Woyke T."/>
            <person name="Ryan C.M."/>
            <person name="Banfield J.F."/>
        </authorList>
    </citation>
    <scope>NUCLEOTIDE SEQUENCE [LARGE SCALE GENOMIC DNA]</scope>
</reference>
<dbReference type="GO" id="GO:0030976">
    <property type="term" value="F:thiamine pyrophosphate binding"/>
    <property type="evidence" value="ECO:0007669"/>
    <property type="project" value="InterPro"/>
</dbReference>
<evidence type="ECO:0000259" key="10">
    <source>
        <dbReference type="Pfam" id="PF02775"/>
    </source>
</evidence>
<dbReference type="InterPro" id="IPR011766">
    <property type="entry name" value="TPP_enzyme_TPP-bd"/>
</dbReference>
<keyword evidence="9" id="KW-0786">Thiamine pyrophosphate</keyword>
<evidence type="ECO:0000313" key="12">
    <source>
        <dbReference type="EMBL" id="PJC30381.1"/>
    </source>
</evidence>
<organism evidence="12 13">
    <name type="scientific">Candidatus Roizmanbacteria bacterium CG_4_9_14_0_2_um_filter_39_13</name>
    <dbReference type="NCBI Taxonomy" id="1974839"/>
    <lineage>
        <taxon>Bacteria</taxon>
        <taxon>Candidatus Roizmaniibacteriota</taxon>
    </lineage>
</organism>
<dbReference type="InterPro" id="IPR029061">
    <property type="entry name" value="THDP-binding"/>
</dbReference>